<dbReference type="Pfam" id="PF25023">
    <property type="entry name" value="TEN_YD-shell"/>
    <property type="match status" value="1"/>
</dbReference>
<dbReference type="Pfam" id="PF05593">
    <property type="entry name" value="RHS_repeat"/>
    <property type="match status" value="1"/>
</dbReference>
<dbReference type="Gene3D" id="3.10.620.30">
    <property type="match status" value="1"/>
</dbReference>
<accession>A0A2D2AY27</accession>
<proteinExistence type="predicted"/>
<dbReference type="PANTHER" id="PTHR32305">
    <property type="match status" value="1"/>
</dbReference>
<feature type="domain" description="Teneurin-like YD-shell" evidence="4">
    <location>
        <begin position="1813"/>
        <end position="1995"/>
    </location>
</feature>
<evidence type="ECO:0000256" key="2">
    <source>
        <dbReference type="SAM" id="MobiDB-lite"/>
    </source>
</evidence>
<evidence type="ECO:0000313" key="5">
    <source>
        <dbReference type="EMBL" id="ATQ42928.1"/>
    </source>
</evidence>
<feature type="compositionally biased region" description="Polar residues" evidence="2">
    <location>
        <begin position="1335"/>
        <end position="1346"/>
    </location>
</feature>
<dbReference type="InterPro" id="IPR038765">
    <property type="entry name" value="Papain-like_cys_pep_sf"/>
</dbReference>
<evidence type="ECO:0000259" key="3">
    <source>
        <dbReference type="Pfam" id="PF01841"/>
    </source>
</evidence>
<keyword evidence="6" id="KW-1185">Reference proteome</keyword>
<name>A0A2D2AY27_9CAUL</name>
<keyword evidence="1" id="KW-0677">Repeat</keyword>
<dbReference type="InterPro" id="IPR022385">
    <property type="entry name" value="Rhs_assc_core"/>
</dbReference>
<evidence type="ECO:0000313" key="6">
    <source>
        <dbReference type="Proteomes" id="UP000228945"/>
    </source>
</evidence>
<dbReference type="Gene3D" id="2.180.10.10">
    <property type="entry name" value="RHS repeat-associated core"/>
    <property type="match status" value="4"/>
</dbReference>
<dbReference type="InterPro" id="IPR050708">
    <property type="entry name" value="T6SS_VgrG/RHS"/>
</dbReference>
<dbReference type="InterPro" id="IPR031325">
    <property type="entry name" value="RHS_repeat"/>
</dbReference>
<dbReference type="KEGG" id="cmb:CSW64_11170"/>
<protein>
    <submittedName>
        <fullName evidence="5">Uncharacterized protein</fullName>
    </submittedName>
</protein>
<dbReference type="Pfam" id="PF01841">
    <property type="entry name" value="Transglut_core"/>
    <property type="match status" value="1"/>
</dbReference>
<organism evidence="5 6">
    <name type="scientific">Caulobacter mirabilis</name>
    <dbReference type="NCBI Taxonomy" id="69666"/>
    <lineage>
        <taxon>Bacteria</taxon>
        <taxon>Pseudomonadati</taxon>
        <taxon>Pseudomonadota</taxon>
        <taxon>Alphaproteobacteria</taxon>
        <taxon>Caulobacterales</taxon>
        <taxon>Caulobacteraceae</taxon>
        <taxon>Caulobacter</taxon>
    </lineage>
</organism>
<dbReference type="InterPro" id="IPR002931">
    <property type="entry name" value="Transglutaminase-like"/>
</dbReference>
<dbReference type="InterPro" id="IPR056823">
    <property type="entry name" value="TEN-like_YD-shell"/>
</dbReference>
<evidence type="ECO:0000256" key="1">
    <source>
        <dbReference type="ARBA" id="ARBA00022737"/>
    </source>
</evidence>
<sequence length="2187" mass="235284">MRQLVMARVGLRAALRLWFRAIPGRLRNPGIGVALALAAGVALLSPGEAFSQTPPAGSGALAGMRFYDAEQLSPAAAKAAYYDGATSATTYNWASAKPIEITATAAALENDPQKIFLFVKNHVRYEPRFGAQKGALGAIIDRSGTAFDQAQLLVELLRAAGITASYQVGTITLTGAQFNDWLGLTDPAAARQFLANGGIPATVTGTGTISQVEMGHAWVSAVIGGATVTLDPSYKAMDRWTQINVATEAGLSPSSFVATAATPTGSGTESGVAYVTGVNLTGAESALNSTANTLLTKLKTTYKDKRSEEIMGGERIRPAADPWATPTTGVLAASWGGYTGGLPDKFRTKLTVEAGNCRVDLFVDEIYGKRLVYHTADTWEYGPPSNTHSVGGQGFSLQGPLPAGASSGCLLTPAVPGVRISANLPYAARQGGAGAYGTWMDRVSTKEVDSGVDVIIAHGWGDTSSELQARVNDDFYAGETGRGGSFTGQPLMPPGAEYWGPPYGSQPTQSEKLKGRLYSAWLAQMTRGVQLVEGASNTLVQHHYTIGVAYTQIQHQVHDVNNNDQHDAGEMILASTVVDEAVRLDLDSGFSTTSLAGVAVDKTAARHTIAALGGMLEGSLFEQQTDAVETASTAQRFGWGQENLAGSIRYHRLLPGGATVAQYREGLVSYKGVACTGQATANQAYTVIQANDRYLGPGSVVSRSAGSMNGMYPTGNRAAEGDDFMHRGCAWVAFNGDGSEIAHVVTSVARALKGGGGTASAREEAQRTAPMQGDLLKDEFKDRSNLEGVDLRTGAYTYRPAPDLVVGQGEFPYALSFQRIYQNGGESCPKCLRGGWTHNFDIRATSSGGGLEAMGGTTPLSLAAPMVAIKAAFEVYKADAQSAPHQLAGLGVMRWLSRHLTNNVVTVRQGASSETFVRVADGTLAAAPSSQSKLVQTGQRRAEEYTQYARSSTWIYDQVSYVLTQGGGDQIAFGWKVWNPNGRRGADDGNDYEAVKGHEQGFFANSWTFPTGVALTFTYCTDLNIQYGGHGSDPLISSYFPACADKLKRVSSNLGVWIDINRMDAKSSDGRSTTVVEDYLRNPDGSYRWNYPVAKSFVDAAGQTWTYRWEFDFAARPSPWPRLMAVTEPGRTTPQFELAYDKLGRVRTWRDADSLAQGAGGPAYTYYAPGMGFGARKDPLNGVVRISYDTDDRAIAQADELGRTTYTTYDARGRVATRLLPWLERQEFAYDDRNNVVEKRRISNGAPDPWWRQTIILKAQYHPTWNKPVKVTLPVIAWDSSERDYDYSYNAQGLVQTVTEPQVLDGVSNVASRPIWTMTYDAFGRPATATDPTGRRSSTAYGQNGQPAFCKTSTTEASQAGGLNLTSTFACDARGDVTSAADPRGNVSTTSYDALRRKTETLGPAGTGIRTQWSYDVVGRVLEQRAWDATAGVWRTSATAYSPAGRALAATDPSGDIVRTCYDLAGRETIKVDPEGRATRTSYNLAGEPTLVERWFRASVTDPSCALTAELPAGQTTHAWRSYGYMASGLIASESDARGNATTFQYDGLGRKMATTYPDPDGAGPLPAPVETVFHNQRGQLQYVQHRKHAGDDRWTIMVYDPAGRLSYQREQDDPTTASPVGRLSRNTYDLAGRRVFKDVSQQTTAGVFDVALIRDVRIYSYDPAGRVTNDLFYPENQTSGGPWFQFVYGYDAAGNRTSVQWPDGWTATYGFDAANRMATVSFTGGSGTWTYDSQSRPTHFARSNGTGTAYGYEPDSDLQQVTHTFAAGSPLNAPLTYTRDKAGLILYRANPAAYDWTPTLGYARTYGAANALNQLASEAGASLAFDGRGNMTSDGDWTFAYDMRNRLRGATKPGTTATYEYDGDDRRTKKTVNGVVTRMLWSGQDELAEADAAGNILRRYVPGASVDTPLATVTPAGTVTWLHADGQGSIINSSNSAGAAGTPVTYSPYGEMSGALPANVPFGYTGRYHDAETGLWYYRARYYHPRLGQFLQVDPVGTKDDPNLTLYVGADPVNKNDPTGKQAMGFEIGQDRRAKKEVTDGVEGNGAPTPPPPPLVTVSGGTAAQRALVVSETNKGFSTERGKELAKIMRDRDITRQIILAPGSRKNETDIGTGNIKIDPTSVVSVPTTTGMQDTPMTVVIMHEIGHSVTGMTDEGPYMQNIRHNENPIRKELGLPERTGSGGSVR</sequence>
<evidence type="ECO:0000259" key="4">
    <source>
        <dbReference type="Pfam" id="PF25023"/>
    </source>
</evidence>
<dbReference type="SUPFAM" id="SSF54001">
    <property type="entry name" value="Cysteine proteinases"/>
    <property type="match status" value="1"/>
</dbReference>
<dbReference type="EMBL" id="CP024201">
    <property type="protein sequence ID" value="ATQ42928.1"/>
    <property type="molecule type" value="Genomic_DNA"/>
</dbReference>
<gene>
    <name evidence="5" type="ORF">CSW64_11170</name>
</gene>
<dbReference type="OrthoDB" id="6057489at2"/>
<feature type="region of interest" description="Disordered" evidence="2">
    <location>
        <begin position="1327"/>
        <end position="1346"/>
    </location>
</feature>
<feature type="domain" description="Transglutaminase-like" evidence="3">
    <location>
        <begin position="100"/>
        <end position="226"/>
    </location>
</feature>
<reference evidence="5 6" key="1">
    <citation type="submission" date="2017-10" db="EMBL/GenBank/DDBJ databases">
        <title>Genome sequence of Caulobacter mirabilis FWC38.</title>
        <authorList>
            <person name="Fiebig A."/>
            <person name="Crosson S."/>
        </authorList>
    </citation>
    <scope>NUCLEOTIDE SEQUENCE [LARGE SCALE GENOMIC DNA]</scope>
    <source>
        <strain evidence="5 6">FWC 38</strain>
    </source>
</reference>
<dbReference type="Proteomes" id="UP000228945">
    <property type="component" value="Chromosome"/>
</dbReference>
<dbReference type="NCBIfam" id="TIGR03696">
    <property type="entry name" value="Rhs_assc_core"/>
    <property type="match status" value="1"/>
</dbReference>
<dbReference type="PANTHER" id="PTHR32305:SF15">
    <property type="entry name" value="PROTEIN RHSA-RELATED"/>
    <property type="match status" value="1"/>
</dbReference>